<comment type="caution">
    <text evidence="3">The sequence shown here is derived from an EMBL/GenBank/DDBJ whole genome shotgun (WGS) entry which is preliminary data.</text>
</comment>
<name>A0A8H4ZH33_FUSOX</name>
<keyword evidence="1" id="KW-0812">Transmembrane</keyword>
<sequence>MHLLVAKNPFSGWRRTGVYLTGLIATLTTLLIILLLVSLFHLDRDKPEDNIVRHAQDAVGQSILMEKDCATSAKANLWIHLTINIFSTGILASSNFFMQSLVAPRRAEVHTAHRSGRCLEIGAQSLRNFRFLGWRKILFWSLFCLSSVPLHLVFNGTVLESKGTNGSTVIIGSKELLKGGRHEETPIATSFNRWRSDKMLESLEFEMYESSESESSARRGDDDNKIISARWRDYDNERVKRIKPISESIAAEAFFKWEELPYTRLFDTGLET</sequence>
<feature type="transmembrane region" description="Helical" evidence="1">
    <location>
        <begin position="77"/>
        <end position="98"/>
    </location>
</feature>
<feature type="transmembrane region" description="Helical" evidence="1">
    <location>
        <begin position="137"/>
        <end position="154"/>
    </location>
</feature>
<dbReference type="EMBL" id="JAAFOW010003851">
    <property type="protein sequence ID" value="KAF5246658.1"/>
    <property type="molecule type" value="Genomic_DNA"/>
</dbReference>
<dbReference type="Pfam" id="PF20163">
    <property type="entry name" value="DUF6536"/>
    <property type="match status" value="1"/>
</dbReference>
<evidence type="ECO:0000313" key="4">
    <source>
        <dbReference type="Proteomes" id="UP000558688"/>
    </source>
</evidence>
<organism evidence="3 4">
    <name type="scientific">Fusarium oxysporum</name>
    <name type="common">Fusarium vascular wilt</name>
    <dbReference type="NCBI Taxonomy" id="5507"/>
    <lineage>
        <taxon>Eukaryota</taxon>
        <taxon>Fungi</taxon>
        <taxon>Dikarya</taxon>
        <taxon>Ascomycota</taxon>
        <taxon>Pezizomycotina</taxon>
        <taxon>Sordariomycetes</taxon>
        <taxon>Hypocreomycetidae</taxon>
        <taxon>Hypocreales</taxon>
        <taxon>Nectriaceae</taxon>
        <taxon>Fusarium</taxon>
        <taxon>Fusarium oxysporum species complex</taxon>
    </lineage>
</organism>
<evidence type="ECO:0000256" key="1">
    <source>
        <dbReference type="SAM" id="Phobius"/>
    </source>
</evidence>
<dbReference type="PANTHER" id="PTHR35395">
    <property type="entry name" value="DUF6536 DOMAIN-CONTAINING PROTEIN"/>
    <property type="match status" value="1"/>
</dbReference>
<accession>A0A8H4ZH33</accession>
<protein>
    <recommendedName>
        <fullName evidence="2">DUF6536 domain-containing protein</fullName>
    </recommendedName>
</protein>
<gene>
    <name evidence="3" type="ORF">FOXYS1_15160</name>
</gene>
<dbReference type="AlphaFoldDB" id="A0A8H4ZH33"/>
<feature type="domain" description="DUF6536" evidence="2">
    <location>
        <begin position="14"/>
        <end position="176"/>
    </location>
</feature>
<evidence type="ECO:0000259" key="2">
    <source>
        <dbReference type="Pfam" id="PF20163"/>
    </source>
</evidence>
<keyword evidence="1" id="KW-0472">Membrane</keyword>
<feature type="transmembrane region" description="Helical" evidence="1">
    <location>
        <begin position="17"/>
        <end position="40"/>
    </location>
</feature>
<reference evidence="3" key="1">
    <citation type="submission" date="2020-02" db="EMBL/GenBank/DDBJ databases">
        <title>Identification and distribution of gene clusters putatively required for synthesis of sphingolipid metabolism inhibitors in phylogenetically diverse species of the filamentous fungus Fusarium.</title>
        <authorList>
            <person name="Kim H.-S."/>
            <person name="Busman M."/>
            <person name="Brown D.W."/>
            <person name="Divon H."/>
            <person name="Uhlig S."/>
            <person name="Proctor R.H."/>
        </authorList>
    </citation>
    <scope>NUCLEOTIDE SEQUENCE [LARGE SCALE GENOMIC DNA]</scope>
    <source>
        <strain evidence="3">NRRL 39464</strain>
    </source>
</reference>
<dbReference type="InterPro" id="IPR046623">
    <property type="entry name" value="DUF6536"/>
</dbReference>
<proteinExistence type="predicted"/>
<dbReference type="Proteomes" id="UP000558688">
    <property type="component" value="Unassembled WGS sequence"/>
</dbReference>
<keyword evidence="1" id="KW-1133">Transmembrane helix</keyword>
<dbReference type="PANTHER" id="PTHR35395:SF1">
    <property type="entry name" value="DUF6536 DOMAIN-CONTAINING PROTEIN"/>
    <property type="match status" value="1"/>
</dbReference>
<evidence type="ECO:0000313" key="3">
    <source>
        <dbReference type="EMBL" id="KAF5246658.1"/>
    </source>
</evidence>